<dbReference type="Gene3D" id="3.40.630.30">
    <property type="match status" value="1"/>
</dbReference>
<proteinExistence type="predicted"/>
<reference evidence="1 2" key="1">
    <citation type="submission" date="2019-12" db="EMBL/GenBank/DDBJ databases">
        <title>Spirosoma sp. HMF4905 genome sequencing and assembly.</title>
        <authorList>
            <person name="Kang H."/>
            <person name="Cha I."/>
            <person name="Kim H."/>
            <person name="Joh K."/>
        </authorList>
    </citation>
    <scope>NUCLEOTIDE SEQUENCE [LARGE SCALE GENOMIC DNA]</scope>
    <source>
        <strain evidence="1 2">HMF4905</strain>
    </source>
</reference>
<name>A0A7K1SJ88_9BACT</name>
<dbReference type="RefSeq" id="WP_157588596.1">
    <property type="nucleotide sequence ID" value="NZ_WPIN01000013.1"/>
</dbReference>
<dbReference type="GO" id="GO:0016740">
    <property type="term" value="F:transferase activity"/>
    <property type="evidence" value="ECO:0007669"/>
    <property type="project" value="UniProtKB-KW"/>
</dbReference>
<comment type="caution">
    <text evidence="1">The sequence shown here is derived from an EMBL/GenBank/DDBJ whole genome shotgun (WGS) entry which is preliminary data.</text>
</comment>
<dbReference type="AlphaFoldDB" id="A0A7K1SJ88"/>
<accession>A0A7K1SJ88</accession>
<gene>
    <name evidence="1" type="ORF">GO755_27845</name>
</gene>
<dbReference type="SUPFAM" id="SSF55729">
    <property type="entry name" value="Acyl-CoA N-acyltransferases (Nat)"/>
    <property type="match status" value="1"/>
</dbReference>
<organism evidence="1 2">
    <name type="scientific">Spirosoma arboris</name>
    <dbReference type="NCBI Taxonomy" id="2682092"/>
    <lineage>
        <taxon>Bacteria</taxon>
        <taxon>Pseudomonadati</taxon>
        <taxon>Bacteroidota</taxon>
        <taxon>Cytophagia</taxon>
        <taxon>Cytophagales</taxon>
        <taxon>Cytophagaceae</taxon>
        <taxon>Spirosoma</taxon>
    </lineage>
</organism>
<dbReference type="EMBL" id="WPIN01000013">
    <property type="protein sequence ID" value="MVM33881.1"/>
    <property type="molecule type" value="Genomic_DNA"/>
</dbReference>
<dbReference type="Proteomes" id="UP000436006">
    <property type="component" value="Unassembled WGS sequence"/>
</dbReference>
<evidence type="ECO:0000313" key="2">
    <source>
        <dbReference type="Proteomes" id="UP000436006"/>
    </source>
</evidence>
<protein>
    <submittedName>
        <fullName evidence="1">GNAT family N-acetyltransferase</fullName>
    </submittedName>
</protein>
<keyword evidence="2" id="KW-1185">Reference proteome</keyword>
<evidence type="ECO:0000313" key="1">
    <source>
        <dbReference type="EMBL" id="MVM33881.1"/>
    </source>
</evidence>
<dbReference type="InterPro" id="IPR016181">
    <property type="entry name" value="Acyl_CoA_acyltransferase"/>
</dbReference>
<sequence>MSELNLVNPKHEEEIYRHGDLVLTVGHRIDPAAVDLLKRTIYGTRGVRYQHTNQETKINDLVKPLFFHLRQADRLIGTYCLDERTLEMGSVQTTGFYGRYLAVEETYSGKGYGRLLKQQAMTYVEQQTPSPFLFYSYIEAKNVRSVAISQKEGFQSVATLKTYFFRRYSPVQDKRFSVATANDLHHIQPVLNQVYRSYRFKTFAHIGYQNQYFVLKEQGQIVAGVQANPVCWRFYQMPGVMGWVLMNLVPLVSATRRFFNPARNEFVVMEGLYYQKGRPELLRILLESVLAHFGLHSAMCEIDQSDPLVPQLLHSSMGALSGFEKGVNTYVLVKATGLSEHHVQAKSPVYVSCFDYA</sequence>
<keyword evidence="1" id="KW-0808">Transferase</keyword>